<feature type="compositionally biased region" description="Basic and acidic residues" evidence="5">
    <location>
        <begin position="936"/>
        <end position="950"/>
    </location>
</feature>
<dbReference type="GO" id="GO:0016301">
    <property type="term" value="F:kinase activity"/>
    <property type="evidence" value="ECO:0007669"/>
    <property type="project" value="UniProtKB-KW"/>
</dbReference>
<dbReference type="InterPro" id="IPR057352">
    <property type="entry name" value="TPR_TmcB/C"/>
</dbReference>
<accession>A0A075AUY5</accession>
<feature type="transmembrane region" description="Helical" evidence="6">
    <location>
        <begin position="21"/>
        <end position="39"/>
    </location>
</feature>
<feature type="compositionally biased region" description="Acidic residues" evidence="5">
    <location>
        <begin position="1303"/>
        <end position="1315"/>
    </location>
</feature>
<feature type="region of interest" description="Disordered" evidence="5">
    <location>
        <begin position="1299"/>
        <end position="1341"/>
    </location>
</feature>
<protein>
    <recommendedName>
        <fullName evidence="7">PAS domain-containing protein</fullName>
    </recommendedName>
</protein>
<feature type="domain" description="PAS" evidence="7">
    <location>
        <begin position="587"/>
        <end position="647"/>
    </location>
</feature>
<feature type="transmembrane region" description="Helical" evidence="6">
    <location>
        <begin position="51"/>
        <end position="70"/>
    </location>
</feature>
<organism evidence="8 9">
    <name type="scientific">Rozella allomycis (strain CSF55)</name>
    <dbReference type="NCBI Taxonomy" id="988480"/>
    <lineage>
        <taxon>Eukaryota</taxon>
        <taxon>Fungi</taxon>
        <taxon>Fungi incertae sedis</taxon>
        <taxon>Cryptomycota</taxon>
        <taxon>Cryptomycota incertae sedis</taxon>
        <taxon>Rozella</taxon>
    </lineage>
</organism>
<keyword evidence="6" id="KW-0472">Membrane</keyword>
<keyword evidence="2" id="KW-0547">Nucleotide-binding</keyword>
<keyword evidence="4" id="KW-0067">ATP-binding</keyword>
<evidence type="ECO:0000256" key="1">
    <source>
        <dbReference type="ARBA" id="ARBA00022679"/>
    </source>
</evidence>
<sequence>MFATLIYFVSYQHHSIGKIRSGILFVFVFTNFMALVSVLCGTNPNFDNRLVDILLFLGLFPCYLIGSSIYNMRLQYFKVLSNAVQDEIKSTTASVLKRPSVDSPDGYDEMIKDESRDENVAIDNASLLPKALMMANINEYTLEIVARLLWMTEGPNYNPTAANTIYKKGNAAFPASFYVAVAYVFFSEQVFPSERLSLSLLEESNTSLKPRFDLRFLLFKRQMEEIQKKTTQGYGTERMDLVAYVEYQKYYSEAKKYHGKVLASIRNFWSLFLKNNVQFQEFSVATRLIDTQTAMADRFYNVLLDKYPKAFHLHEAYAFFLETVILDYDKADRHKEAARELQSASKQQKNASDMLSQSSGESGQDEDSFDSNSVITINESGRILQVNNAVLNMFGYSKKEVLGENVSMLVPSPYKENHNKYLDRYRKTREAKVIGKKRVLYGLHKNGYIFPIKLSVTESKGPDGKVVYIGMLMKCRKSEDARVGTIVIRKDGAIMMVNKRAIELFGYKPEEMYKKNVKLLMPEEHAVRHDGYLNRYLTTGEAKVIGTKGRNVMGKTKTGKMIPISLEVNEEIIDDVQIFIGSISDASLIAATVIINVKGSIQSCDENFVKLTGYDKDKLINQNIKMIMPYPYSAYHDSYLERYAETRQGVIVNDVNGRILQLQQADGSLLTVQLTVTSIENDNDILFKGVLVRTNANPVTDTQNEDAVISFNEKSFEILQVGEKIVYLTGHRSDNLVGKPLKFLFPPLIDHEEHTVEKLLNKTRSRGKTCYGYLVSSTLEVIPVGILSLAKNVVSSERQSWRIFDLRQSEGIVKEFGQGCTDLFGVSKSDILGRNITALMPESVAVHHLSFLERVVGKRRDVTACHGDGSLFPIALEVIEQTVAETSEPEYIGRVRHGILDIHVDSDWLQQFNVTIQLNTLKPDMSPSYSFNSSVKMDEKRVSIKETSDRGEDEEGVRLGASIDDFERHSQEPAESVEPEGENDKLSSNGGVASDDGKKAGGSDGGDSSHSSRASTVYQAKKILAIRNGTVAIPSIDIMNRSLSIVFLIMSTIIVTCIILVSFFPQATRYIEIKDHAEHATKSINDIISYARMRRFYENSSTNRGSCIWTTTGTFNSSHCPWAKSPSIQNSGSKMSDALETLNSEFAKVYSYYTTASSTNLNAFLLQNFVVHSYHYENQTQYSDILLPDFWSVIQSYATKAKLVVDATSINNVLREWNYIIANQDKVLSYCIEFLDELDSAAFNSWEMIFVYGEYISLAILFGILIVPRLKFLDEERRAIFLILKQIPKPLVNQLVTEKNGFDSDEGSGDDLDDDPPVKGTEQDDDEDDLKKKGKGKSKDVKDEILQSRRASYSKETFNIKKREVEKGARFAYLKSRITIMIFLAMTLISIPSVIWIAYNGSVAVTVKSMRQISNDFTNFELKTYDIRRLSLRLWVSDPTDFDYVPIATTQSNLNTVYSDVSH</sequence>
<feature type="region of interest" description="Disordered" evidence="5">
    <location>
        <begin position="927"/>
        <end position="1013"/>
    </location>
</feature>
<feature type="transmembrane region" description="Helical" evidence="6">
    <location>
        <begin position="1043"/>
        <end position="1064"/>
    </location>
</feature>
<evidence type="ECO:0000313" key="9">
    <source>
        <dbReference type="Proteomes" id="UP000030755"/>
    </source>
</evidence>
<keyword evidence="6" id="KW-0812">Transmembrane</keyword>
<dbReference type="OrthoDB" id="542352at2759"/>
<evidence type="ECO:0000256" key="3">
    <source>
        <dbReference type="ARBA" id="ARBA00022777"/>
    </source>
</evidence>
<evidence type="ECO:0000256" key="5">
    <source>
        <dbReference type="SAM" id="MobiDB-lite"/>
    </source>
</evidence>
<dbReference type="SMART" id="SM00091">
    <property type="entry name" value="PAS"/>
    <property type="match status" value="4"/>
</dbReference>
<dbReference type="SUPFAM" id="SSF55785">
    <property type="entry name" value="PYP-like sensor domain (PAS domain)"/>
    <property type="match status" value="4"/>
</dbReference>
<dbReference type="Pfam" id="PF00989">
    <property type="entry name" value="PAS"/>
    <property type="match status" value="1"/>
</dbReference>
<dbReference type="PANTHER" id="PTHR31600:SF2">
    <property type="entry name" value="GAMETE ENRICHED GENE 10 PROTEIN-RELATED"/>
    <property type="match status" value="1"/>
</dbReference>
<feature type="domain" description="PAS" evidence="7">
    <location>
        <begin position="374"/>
        <end position="432"/>
    </location>
</feature>
<dbReference type="InterPro" id="IPR035965">
    <property type="entry name" value="PAS-like_dom_sf"/>
</dbReference>
<feature type="transmembrane region" description="Helical" evidence="6">
    <location>
        <begin position="1378"/>
        <end position="1399"/>
    </location>
</feature>
<dbReference type="GO" id="GO:0005524">
    <property type="term" value="F:ATP binding"/>
    <property type="evidence" value="ECO:0007669"/>
    <property type="project" value="UniProtKB-KW"/>
</dbReference>
<dbReference type="STRING" id="988480.A0A075AUY5"/>
<dbReference type="NCBIfam" id="TIGR00229">
    <property type="entry name" value="sensory_box"/>
    <property type="match status" value="3"/>
</dbReference>
<dbReference type="CDD" id="cd00130">
    <property type="entry name" value="PAS"/>
    <property type="match status" value="2"/>
</dbReference>
<keyword evidence="3" id="KW-0418">Kinase</keyword>
<keyword evidence="9" id="KW-1185">Reference proteome</keyword>
<dbReference type="InterPro" id="IPR000014">
    <property type="entry name" value="PAS"/>
</dbReference>
<dbReference type="HOGENOM" id="CLU_250633_0_0_1"/>
<name>A0A075AUY5_ROZAC</name>
<dbReference type="PANTHER" id="PTHR31600">
    <property type="entry name" value="TINY MACROCYSTS PROTEIN B-RELATED"/>
    <property type="match status" value="1"/>
</dbReference>
<dbReference type="GO" id="GO:0006355">
    <property type="term" value="P:regulation of DNA-templated transcription"/>
    <property type="evidence" value="ECO:0007669"/>
    <property type="project" value="InterPro"/>
</dbReference>
<feature type="compositionally biased region" description="Polar residues" evidence="5">
    <location>
        <begin position="342"/>
        <end position="362"/>
    </location>
</feature>
<feature type="region of interest" description="Disordered" evidence="5">
    <location>
        <begin position="337"/>
        <end position="371"/>
    </location>
</feature>
<evidence type="ECO:0000313" key="8">
    <source>
        <dbReference type="EMBL" id="EPZ32364.1"/>
    </source>
</evidence>
<dbReference type="Pfam" id="PF13426">
    <property type="entry name" value="PAS_9"/>
    <property type="match status" value="3"/>
</dbReference>
<dbReference type="Gene3D" id="3.30.450.20">
    <property type="entry name" value="PAS domain"/>
    <property type="match status" value="4"/>
</dbReference>
<dbReference type="InterPro" id="IPR052994">
    <property type="entry name" value="Tiny_macrocysts_regulators"/>
</dbReference>
<keyword evidence="1" id="KW-0808">Transferase</keyword>
<dbReference type="InterPro" id="IPR013767">
    <property type="entry name" value="PAS_fold"/>
</dbReference>
<reference evidence="8 9" key="1">
    <citation type="journal article" date="2013" name="Curr. Biol.">
        <title>Shared signatures of parasitism and phylogenomics unite Cryptomycota and microsporidia.</title>
        <authorList>
            <person name="James T.Y."/>
            <person name="Pelin A."/>
            <person name="Bonen L."/>
            <person name="Ahrendt S."/>
            <person name="Sain D."/>
            <person name="Corradi N."/>
            <person name="Stajich J.E."/>
        </authorList>
    </citation>
    <scope>NUCLEOTIDE SEQUENCE [LARGE SCALE GENOMIC DNA]</scope>
    <source>
        <strain evidence="8 9">CSF55</strain>
    </source>
</reference>
<gene>
    <name evidence="8" type="ORF">O9G_002204</name>
</gene>
<dbReference type="Pfam" id="PF25474">
    <property type="entry name" value="TPR_TmcB"/>
    <property type="match status" value="1"/>
</dbReference>
<evidence type="ECO:0000256" key="2">
    <source>
        <dbReference type="ARBA" id="ARBA00022741"/>
    </source>
</evidence>
<dbReference type="EMBL" id="KE561158">
    <property type="protein sequence ID" value="EPZ32364.1"/>
    <property type="molecule type" value="Genomic_DNA"/>
</dbReference>
<proteinExistence type="predicted"/>
<dbReference type="PROSITE" id="PS50112">
    <property type="entry name" value="PAS"/>
    <property type="match status" value="3"/>
</dbReference>
<evidence type="ECO:0000256" key="6">
    <source>
        <dbReference type="SAM" id="Phobius"/>
    </source>
</evidence>
<feature type="transmembrane region" description="Helical" evidence="6">
    <location>
        <begin position="1249"/>
        <end position="1268"/>
    </location>
</feature>
<dbReference type="Proteomes" id="UP000030755">
    <property type="component" value="Unassembled WGS sequence"/>
</dbReference>
<evidence type="ECO:0000259" key="7">
    <source>
        <dbReference type="PROSITE" id="PS50112"/>
    </source>
</evidence>
<feature type="domain" description="PAS" evidence="7">
    <location>
        <begin position="479"/>
        <end position="540"/>
    </location>
</feature>
<evidence type="ECO:0000256" key="4">
    <source>
        <dbReference type="ARBA" id="ARBA00022840"/>
    </source>
</evidence>
<dbReference type="FunFam" id="3.30.450.20:FF:000060">
    <property type="entry name" value="Sensor protein FixL"/>
    <property type="match status" value="1"/>
</dbReference>
<keyword evidence="6" id="KW-1133">Transmembrane helix</keyword>